<gene>
    <name evidence="2" type="ORF">FDP41_008222</name>
</gene>
<sequence>MSQLSPLNSGMFSRGIPIANGRNLAVSLHPTFSFLDNERTSSPNQAESPTHQSANNSFSFLFKDTNSNHSSSNDLPTFMKSFLNCSQNDKTETGNVINEEESAIGQSSVFRSSIQDEAASNPQGGTSTGKRSNQESSSGENNANDTTCSTHQPSQSMTGSASNGQDNPSQQGPPSKKLKTTTLNAHSSESTSAPLTVQQANPSTQKQPPFVRNEGNVLPFSTQKFSLNAAQRQQSGDQVSTPKKNTAERNSPSSQNNSSTPSRSSLSAMSPPPNKPNASARTGHTSSKTSLASLDQSPLKTPSPSQPSKPNQVPGASNAQDNLNLSFERTEKIVSKHRTELDDLKLVENQLNGVKRKDSEMTKTMEDLHAKMLEHSDTLRALSLKISILTNKLLLADSPAFRESIDKLHLKYADLLNHNP</sequence>
<proteinExistence type="predicted"/>
<feature type="compositionally biased region" description="Low complexity" evidence="1">
    <location>
        <begin position="250"/>
        <end position="269"/>
    </location>
</feature>
<dbReference type="AlphaFoldDB" id="A0A6A5BHK5"/>
<dbReference type="EMBL" id="VFQX01000060">
    <property type="protein sequence ID" value="KAF0973518.1"/>
    <property type="molecule type" value="Genomic_DNA"/>
</dbReference>
<keyword evidence="3" id="KW-1185">Reference proteome</keyword>
<evidence type="ECO:0000256" key="1">
    <source>
        <dbReference type="SAM" id="MobiDB-lite"/>
    </source>
</evidence>
<comment type="caution">
    <text evidence="2">The sequence shown here is derived from an EMBL/GenBank/DDBJ whole genome shotgun (WGS) entry which is preliminary data.</text>
</comment>
<reference evidence="2 3" key="1">
    <citation type="journal article" date="2019" name="Sci. Rep.">
        <title>Nanopore sequencing improves the draft genome of the human pathogenic amoeba Naegleria fowleri.</title>
        <authorList>
            <person name="Liechti N."/>
            <person name="Schurch N."/>
            <person name="Bruggmann R."/>
            <person name="Wittwer M."/>
        </authorList>
    </citation>
    <scope>NUCLEOTIDE SEQUENCE [LARGE SCALE GENOMIC DNA]</scope>
    <source>
        <strain evidence="2 3">ATCC 30894</strain>
    </source>
</reference>
<evidence type="ECO:0000313" key="3">
    <source>
        <dbReference type="Proteomes" id="UP000444721"/>
    </source>
</evidence>
<dbReference type="OrthoDB" id="10487592at2759"/>
<dbReference type="GeneID" id="68115440"/>
<feature type="compositionally biased region" description="Polar residues" evidence="1">
    <location>
        <begin position="276"/>
        <end position="323"/>
    </location>
</feature>
<accession>A0A6A5BHK5</accession>
<dbReference type="VEuPathDB" id="AmoebaDB:FDP41_008222"/>
<dbReference type="RefSeq" id="XP_044558231.1">
    <property type="nucleotide sequence ID" value="XM_044712053.1"/>
</dbReference>
<feature type="compositionally biased region" description="Polar residues" evidence="1">
    <location>
        <begin position="219"/>
        <end position="244"/>
    </location>
</feature>
<dbReference type="Proteomes" id="UP000444721">
    <property type="component" value="Unassembled WGS sequence"/>
</dbReference>
<feature type="region of interest" description="Disordered" evidence="1">
    <location>
        <begin position="116"/>
        <end position="323"/>
    </location>
</feature>
<dbReference type="VEuPathDB" id="AmoebaDB:NfTy_091270"/>
<feature type="compositionally biased region" description="Polar residues" evidence="1">
    <location>
        <begin position="180"/>
        <end position="207"/>
    </location>
</feature>
<feature type="compositionally biased region" description="Polar residues" evidence="1">
    <location>
        <begin position="116"/>
        <end position="173"/>
    </location>
</feature>
<organism evidence="2 3">
    <name type="scientific">Naegleria fowleri</name>
    <name type="common">Brain eating amoeba</name>
    <dbReference type="NCBI Taxonomy" id="5763"/>
    <lineage>
        <taxon>Eukaryota</taxon>
        <taxon>Discoba</taxon>
        <taxon>Heterolobosea</taxon>
        <taxon>Tetramitia</taxon>
        <taxon>Eutetramitia</taxon>
        <taxon>Vahlkampfiidae</taxon>
        <taxon>Naegleria</taxon>
    </lineage>
</organism>
<evidence type="ECO:0000313" key="2">
    <source>
        <dbReference type="EMBL" id="KAF0973518.1"/>
    </source>
</evidence>
<protein>
    <submittedName>
        <fullName evidence="2">Uncharacterized protein</fullName>
    </submittedName>
</protein>
<name>A0A6A5BHK5_NAEFO</name>
<dbReference type="OMA" id="FHTESPP"/>
<dbReference type="VEuPathDB" id="AmoebaDB:NF0003140"/>